<reference evidence="2 3" key="1">
    <citation type="journal article" date="2018" name="Plant J.">
        <title>Genome sequences of Chlorella sorokiniana UTEX 1602 and Micractinium conductrix SAG 241.80: implications to maltose excretion by a green alga.</title>
        <authorList>
            <person name="Arriola M.B."/>
            <person name="Velmurugan N."/>
            <person name="Zhang Y."/>
            <person name="Plunkett M.H."/>
            <person name="Hondzo H."/>
            <person name="Barney B.M."/>
        </authorList>
    </citation>
    <scope>NUCLEOTIDE SEQUENCE [LARGE SCALE GENOMIC DNA]</scope>
    <source>
        <strain evidence="2 3">SAG 241.80</strain>
    </source>
</reference>
<gene>
    <name evidence="2" type="ORF">C2E20_4357</name>
</gene>
<dbReference type="EMBL" id="LHPF02000011">
    <property type="protein sequence ID" value="PSC72108.1"/>
    <property type="molecule type" value="Genomic_DNA"/>
</dbReference>
<comment type="caution">
    <text evidence="2">The sequence shown here is derived from an EMBL/GenBank/DDBJ whole genome shotgun (WGS) entry which is preliminary data.</text>
</comment>
<dbReference type="AlphaFoldDB" id="A0A2P6VDD8"/>
<sequence>MEGLAAAPAPAAPPAPALQQQQQQQQQLQQQQQQQEQPGADEGEQQRPSGSDQQQPAESVDAWQVSSIVAAARAGKVTGLQPNLTAHQKAVEAAAQGLRQAVAALVSIPGVATAAALDSRGLQAAFGQLTAAEQAGNAGILIRAVQHGAANCEFQDPQVAVIISKHDGAWGHTGSPALFESPVFAPRWKKSCQAFALHLGQQQLQQGESRLSPLDHVQLRQPEPMPLAAAAALVKPKPLSKTRMTELRGTYLKLNTFLSEQGAAAAVPQEPVNNGPPMGVEWRNGKPIVRCDAPTLEALTWAVRQAKGNGRGGKLPDQLSVARGGNGSFAAPWLDLWKELRSAGGAHLVLATDKLRTVLEKLGWVSPSNTVVRAAKEAVTNWVLPVYGWSYLEELLNIPSDEAFADLVKEATESGLFLEQGGSVKLAAHCLVGAANVIAQLQLPPMPLPMSIDGVAELPAVAQAVVQHPRKRGRE</sequence>
<organism evidence="2 3">
    <name type="scientific">Micractinium conductrix</name>
    <dbReference type="NCBI Taxonomy" id="554055"/>
    <lineage>
        <taxon>Eukaryota</taxon>
        <taxon>Viridiplantae</taxon>
        <taxon>Chlorophyta</taxon>
        <taxon>core chlorophytes</taxon>
        <taxon>Trebouxiophyceae</taxon>
        <taxon>Chlorellales</taxon>
        <taxon>Chlorellaceae</taxon>
        <taxon>Chlorella clade</taxon>
        <taxon>Micractinium</taxon>
    </lineage>
</organism>
<feature type="compositionally biased region" description="Low complexity" evidence="1">
    <location>
        <begin position="17"/>
        <end position="40"/>
    </location>
</feature>
<evidence type="ECO:0000256" key="1">
    <source>
        <dbReference type="SAM" id="MobiDB-lite"/>
    </source>
</evidence>
<protein>
    <submittedName>
        <fullName evidence="2">Uncharacterized protein</fullName>
    </submittedName>
</protein>
<evidence type="ECO:0000313" key="2">
    <source>
        <dbReference type="EMBL" id="PSC72108.1"/>
    </source>
</evidence>
<evidence type="ECO:0000313" key="3">
    <source>
        <dbReference type="Proteomes" id="UP000239649"/>
    </source>
</evidence>
<keyword evidence="3" id="KW-1185">Reference proteome</keyword>
<feature type="region of interest" description="Disordered" evidence="1">
    <location>
        <begin position="1"/>
        <end position="61"/>
    </location>
</feature>
<name>A0A2P6VDD8_9CHLO</name>
<accession>A0A2P6VDD8</accession>
<feature type="compositionally biased region" description="Polar residues" evidence="1">
    <location>
        <begin position="47"/>
        <end position="57"/>
    </location>
</feature>
<proteinExistence type="predicted"/>
<dbReference type="Proteomes" id="UP000239649">
    <property type="component" value="Unassembled WGS sequence"/>
</dbReference>